<feature type="domain" description="WxL Interacting Protein peptidoglycan binding" evidence="3">
    <location>
        <begin position="34"/>
        <end position="149"/>
    </location>
</feature>
<name>A0ABY4PBR5_9LACO</name>
<evidence type="ECO:0000256" key="1">
    <source>
        <dbReference type="SAM" id="Phobius"/>
    </source>
</evidence>
<dbReference type="InterPro" id="IPR021759">
    <property type="entry name" value="WxLIP_HBD"/>
</dbReference>
<dbReference type="Pfam" id="PF06030">
    <property type="entry name" value="WxLIP_PGBD"/>
    <property type="match status" value="1"/>
</dbReference>
<keyword evidence="6" id="KW-1185">Reference proteome</keyword>
<feature type="transmembrane region" description="Helical" evidence="1">
    <location>
        <begin position="314"/>
        <end position="335"/>
    </location>
</feature>
<dbReference type="Pfam" id="PF11797">
    <property type="entry name" value="WxLIP_HBD"/>
    <property type="match status" value="1"/>
</dbReference>
<accession>A0ABY4PBR5</accession>
<sequence length="344" mass="37899">MKKFIRLFVSFVMTVSFVSLSSTLVDASVGNYGLKPVYGDNQLGKSGFIDIYGDPGSTHTIATTVINKDTKSHKYTANVYTGYTNNSGTLSFSSNSANDPSLKIKLRNIVQPKAQTVTVPAGGMVDVKFQVQIPVQKFKGFLMGGIAVTPAKGEKTQTTVSSNGTLLKNKFVQGMGIVIRQDKNSKMQPNFKVRTVVPFANATLKQRGVKANLQNYVKGYNASIDAKATVTRRPDDHKFKKTATMSAISPAPNSNFDYMIDWGKTPLQAGDYHLRIKLVSNDKTKSWVVNKDFTISDADAAKYNKLSGIKPNYMWLWILIAILVILLVLGLGIYFGRRNQKNNN</sequence>
<evidence type="ECO:0000256" key="2">
    <source>
        <dbReference type="SAM" id="SignalP"/>
    </source>
</evidence>
<evidence type="ECO:0000259" key="4">
    <source>
        <dbReference type="Pfam" id="PF11797"/>
    </source>
</evidence>
<protein>
    <submittedName>
        <fullName evidence="5">DUF916 and DUF3324 domain-containing protein</fullName>
    </submittedName>
</protein>
<evidence type="ECO:0000313" key="6">
    <source>
        <dbReference type="Proteomes" id="UP000831947"/>
    </source>
</evidence>
<dbReference type="RefSeq" id="WP_249512436.1">
    <property type="nucleotide sequence ID" value="NZ_CP093365.1"/>
</dbReference>
<dbReference type="EMBL" id="CP093365">
    <property type="protein sequence ID" value="UQS83210.1"/>
    <property type="molecule type" value="Genomic_DNA"/>
</dbReference>
<keyword evidence="1" id="KW-0812">Transmembrane</keyword>
<proteinExistence type="predicted"/>
<gene>
    <name evidence="5" type="ORF">MOO47_05330</name>
</gene>
<evidence type="ECO:0000259" key="3">
    <source>
        <dbReference type="Pfam" id="PF06030"/>
    </source>
</evidence>
<dbReference type="Proteomes" id="UP000831947">
    <property type="component" value="Chromosome"/>
</dbReference>
<feature type="chain" id="PRO_5046053885" evidence="2">
    <location>
        <begin position="22"/>
        <end position="344"/>
    </location>
</feature>
<organism evidence="5 6">
    <name type="scientific">Bombilactobacillus thymidiniphilus</name>
    <dbReference type="NCBI Taxonomy" id="2923363"/>
    <lineage>
        <taxon>Bacteria</taxon>
        <taxon>Bacillati</taxon>
        <taxon>Bacillota</taxon>
        <taxon>Bacilli</taxon>
        <taxon>Lactobacillales</taxon>
        <taxon>Lactobacillaceae</taxon>
        <taxon>Bombilactobacillus</taxon>
    </lineage>
</organism>
<keyword evidence="2" id="KW-0732">Signal</keyword>
<keyword evidence="1" id="KW-1133">Transmembrane helix</keyword>
<reference evidence="5 6" key="1">
    <citation type="journal article" date="2022" name="Int. J. Syst. Evol. Microbiol.">
        <title>Apilactobacillus apisilvae sp. nov., Nicolia spurrieriana gen. nov. sp. nov., Bombilactobacillus folatiphilus sp. nov. and Bombilactobacillus thymidiniphilus sp. nov., four new lactic acid bacterial isolates from stingless bees Tetragonula carbonaria and Austroplebeia australis.</title>
        <authorList>
            <person name="Oliphant S.A."/>
            <person name="Watson-Haigh N.S."/>
            <person name="Sumby K.M."/>
            <person name="Gardner J."/>
            <person name="Groom S."/>
            <person name="Jiranek V."/>
        </authorList>
    </citation>
    <scope>NUCLEOTIDE SEQUENCE [LARGE SCALE GENOMIC DNA]</scope>
    <source>
        <strain evidence="5 6">SG4_A1</strain>
    </source>
</reference>
<feature type="signal peptide" evidence="2">
    <location>
        <begin position="1"/>
        <end position="21"/>
    </location>
</feature>
<evidence type="ECO:0000313" key="5">
    <source>
        <dbReference type="EMBL" id="UQS83210.1"/>
    </source>
</evidence>
<feature type="domain" description="WxL Interacting Protein host binding" evidence="4">
    <location>
        <begin position="163"/>
        <end position="305"/>
    </location>
</feature>
<keyword evidence="1" id="KW-0472">Membrane</keyword>
<dbReference type="InterPro" id="IPR010317">
    <property type="entry name" value="WxLIP_PGBD"/>
</dbReference>